<dbReference type="EMBL" id="AWTV01000006">
    <property type="protein sequence ID" value="KIH92808.1"/>
    <property type="molecule type" value="Genomic_DNA"/>
</dbReference>
<dbReference type="PANTHER" id="PTHR21660:SF11">
    <property type="entry name" value="FAMILY PROTEIN, PUTATIVE (AFU_ORTHOLOGUE AFUA_4G04355)-RELATED"/>
    <property type="match status" value="1"/>
</dbReference>
<dbReference type="SUPFAM" id="SSF54637">
    <property type="entry name" value="Thioesterase/thiol ester dehydrase-isomerase"/>
    <property type="match status" value="1"/>
</dbReference>
<dbReference type="Gene3D" id="3.10.129.10">
    <property type="entry name" value="Hotdog Thioesterase"/>
    <property type="match status" value="1"/>
</dbReference>
<keyword evidence="6" id="KW-1185">Reference proteome</keyword>
<dbReference type="GeneID" id="63676474"/>
<reference evidence="5 6" key="1">
    <citation type="journal article" date="2014" name="BMC Genomics">
        <title>Comparative genomics of the major fungal agents of human and animal Sporotrichosis: Sporothrix schenckii and Sporothrix brasiliensis.</title>
        <authorList>
            <person name="Teixeira M.M."/>
            <person name="de Almeida L.G."/>
            <person name="Kubitschek-Barreira P."/>
            <person name="Alves F.L."/>
            <person name="Kioshima E.S."/>
            <person name="Abadio A.K."/>
            <person name="Fernandes L."/>
            <person name="Derengowski L.S."/>
            <person name="Ferreira K.S."/>
            <person name="Souza R.C."/>
            <person name="Ruiz J.C."/>
            <person name="de Andrade N.C."/>
            <person name="Paes H.C."/>
            <person name="Nicola A.M."/>
            <person name="Albuquerque P."/>
            <person name="Gerber A.L."/>
            <person name="Martins V.P."/>
            <person name="Peconick L.D."/>
            <person name="Neto A.V."/>
            <person name="Chaucanez C.B."/>
            <person name="Silva P.A."/>
            <person name="Cunha O.L."/>
            <person name="de Oliveira F.F."/>
            <person name="dos Santos T.C."/>
            <person name="Barros A.L."/>
            <person name="Soares M.A."/>
            <person name="de Oliveira L.M."/>
            <person name="Marini M.M."/>
            <person name="Villalobos-Duno H."/>
            <person name="Cunha M.M."/>
            <person name="de Hoog S."/>
            <person name="da Silveira J.F."/>
            <person name="Henrissat B."/>
            <person name="Nino-Vega G.A."/>
            <person name="Cisalpino P.S."/>
            <person name="Mora-Montes H.M."/>
            <person name="Almeida S.R."/>
            <person name="Stajich J.E."/>
            <person name="Lopes-Bezerra L.M."/>
            <person name="Vasconcelos A.T."/>
            <person name="Felipe M.S."/>
        </authorList>
    </citation>
    <scope>NUCLEOTIDE SEQUENCE [LARGE SCALE GENOMIC DNA]</scope>
    <source>
        <strain evidence="5 6">5110</strain>
    </source>
</reference>
<dbReference type="NCBIfam" id="TIGR00369">
    <property type="entry name" value="unchar_dom_1"/>
    <property type="match status" value="1"/>
</dbReference>
<organism evidence="5 6">
    <name type="scientific">Sporothrix brasiliensis 5110</name>
    <dbReference type="NCBI Taxonomy" id="1398154"/>
    <lineage>
        <taxon>Eukaryota</taxon>
        <taxon>Fungi</taxon>
        <taxon>Dikarya</taxon>
        <taxon>Ascomycota</taxon>
        <taxon>Pezizomycotina</taxon>
        <taxon>Sordariomycetes</taxon>
        <taxon>Sordariomycetidae</taxon>
        <taxon>Ophiostomatales</taxon>
        <taxon>Ophiostomataceae</taxon>
        <taxon>Sporothrix</taxon>
    </lineage>
</organism>
<dbReference type="OrthoDB" id="46529at2759"/>
<protein>
    <submittedName>
        <fullName evidence="5">Thioesterase family protein</fullName>
    </submittedName>
</protein>
<dbReference type="PANTHER" id="PTHR21660">
    <property type="entry name" value="THIOESTERASE SUPERFAMILY MEMBER-RELATED"/>
    <property type="match status" value="1"/>
</dbReference>
<dbReference type="GO" id="GO:0047617">
    <property type="term" value="F:fatty acyl-CoA hydrolase activity"/>
    <property type="evidence" value="ECO:0007669"/>
    <property type="project" value="InterPro"/>
</dbReference>
<evidence type="ECO:0000256" key="1">
    <source>
        <dbReference type="ARBA" id="ARBA00008324"/>
    </source>
</evidence>
<evidence type="ECO:0000259" key="4">
    <source>
        <dbReference type="Pfam" id="PF03061"/>
    </source>
</evidence>
<dbReference type="InterPro" id="IPR006683">
    <property type="entry name" value="Thioestr_dom"/>
</dbReference>
<dbReference type="HOGENOM" id="CLU_089876_12_0_1"/>
<accession>A0A0C2FP34</accession>
<dbReference type="Proteomes" id="UP000031575">
    <property type="component" value="Unassembled WGS sequence"/>
</dbReference>
<dbReference type="AlphaFoldDB" id="A0A0C2FP34"/>
<dbReference type="InterPro" id="IPR029069">
    <property type="entry name" value="HotDog_dom_sf"/>
</dbReference>
<evidence type="ECO:0000313" key="6">
    <source>
        <dbReference type="Proteomes" id="UP000031575"/>
    </source>
</evidence>
<dbReference type="InterPro" id="IPR003736">
    <property type="entry name" value="PAAI_dom"/>
</dbReference>
<feature type="compositionally biased region" description="Basic and acidic residues" evidence="3">
    <location>
        <begin position="147"/>
        <end position="162"/>
    </location>
</feature>
<dbReference type="Pfam" id="PF03061">
    <property type="entry name" value="4HBT"/>
    <property type="match status" value="1"/>
</dbReference>
<dbReference type="CDD" id="cd03443">
    <property type="entry name" value="PaaI_thioesterase"/>
    <property type="match status" value="1"/>
</dbReference>
<comment type="similarity">
    <text evidence="1">Belongs to the thioesterase PaaI family.</text>
</comment>
<proteinExistence type="inferred from homology"/>
<gene>
    <name evidence="5" type="ORF">SPBR_03250</name>
</gene>
<dbReference type="RefSeq" id="XP_040620818.1">
    <property type="nucleotide sequence ID" value="XM_040761553.1"/>
</dbReference>
<dbReference type="InterPro" id="IPR039298">
    <property type="entry name" value="ACOT13"/>
</dbReference>
<evidence type="ECO:0000256" key="3">
    <source>
        <dbReference type="SAM" id="MobiDB-lite"/>
    </source>
</evidence>
<dbReference type="VEuPathDB" id="FungiDB:SPBR_03250"/>
<name>A0A0C2FP34_9PEZI</name>
<keyword evidence="2" id="KW-0378">Hydrolase</keyword>
<comment type="caution">
    <text evidence="5">The sequence shown here is derived from an EMBL/GenBank/DDBJ whole genome shotgun (WGS) entry which is preliminary data.</text>
</comment>
<sequence>MDPAATLTHVRAHWASILPSSPIYSLFFAGIRIADARREDVGSESSSGGRILARLPVGGIHVNSKNILHGAVSAALVDWAGGMAIAAATGRSQTGVSVDIHISYVAAARVGDELEIEAWVQRVGGTLAYTSVEIRRRKLPPLPSNGDDSHDGSQDGDHKKVDPYAVAKTRGPVVARGSHTKYVAYGEPRKVPPAAETKPEAAETTETGEHRSRKRV</sequence>
<evidence type="ECO:0000313" key="5">
    <source>
        <dbReference type="EMBL" id="KIH92808.1"/>
    </source>
</evidence>
<feature type="region of interest" description="Disordered" evidence="3">
    <location>
        <begin position="138"/>
        <end position="216"/>
    </location>
</feature>
<evidence type="ECO:0000256" key="2">
    <source>
        <dbReference type="ARBA" id="ARBA00022801"/>
    </source>
</evidence>
<feature type="domain" description="Thioesterase" evidence="4">
    <location>
        <begin position="66"/>
        <end position="137"/>
    </location>
</feature>